<evidence type="ECO:0000313" key="1">
    <source>
        <dbReference type="EMBL" id="WAC03510.1"/>
    </source>
</evidence>
<sequence>MIFREIQFILNSPNFHFDRRDKNNDLKNLLTRMRMESLIKELNRLVKIINGQV</sequence>
<evidence type="ECO:0000313" key="2">
    <source>
        <dbReference type="Proteomes" id="UP001164705"/>
    </source>
</evidence>
<accession>A0A9E8N0A6</accession>
<keyword evidence="2" id="KW-1185">Reference proteome</keyword>
<dbReference type="Proteomes" id="UP001164705">
    <property type="component" value="Chromosome"/>
</dbReference>
<name>A0A9E8N0A6_9FLAO</name>
<organism evidence="1 2">
    <name type="scientific">Lacinutrix neustonica</name>
    <dbReference type="NCBI Taxonomy" id="2980107"/>
    <lineage>
        <taxon>Bacteria</taxon>
        <taxon>Pseudomonadati</taxon>
        <taxon>Bacteroidota</taxon>
        <taxon>Flavobacteriia</taxon>
        <taxon>Flavobacteriales</taxon>
        <taxon>Flavobacteriaceae</taxon>
        <taxon>Lacinutrix</taxon>
    </lineage>
</organism>
<protein>
    <submittedName>
        <fullName evidence="1">Uncharacterized protein</fullName>
    </submittedName>
</protein>
<dbReference type="EMBL" id="CP113088">
    <property type="protein sequence ID" value="WAC03510.1"/>
    <property type="molecule type" value="Genomic_DNA"/>
</dbReference>
<gene>
    <name evidence="1" type="ORF">N7U66_08515</name>
</gene>
<dbReference type="KEGG" id="lnu:N7U66_08515"/>
<proteinExistence type="predicted"/>
<dbReference type="AlphaFoldDB" id="A0A9E8N0A6"/>
<reference evidence="1" key="1">
    <citation type="submission" date="2022-11" db="EMBL/GenBank/DDBJ databases">
        <title>Lacinutrix neustonica HL-RS19T sp. nov., isolated from the surface microlayer sample of brackish Lake Shihwa.</title>
        <authorList>
            <person name="Choi J.Y."/>
            <person name="Hwang C.Y."/>
        </authorList>
    </citation>
    <scope>NUCLEOTIDE SEQUENCE</scope>
    <source>
        <strain evidence="1">HL-RS19</strain>
    </source>
</reference>